<keyword evidence="4" id="KW-1185">Reference proteome</keyword>
<evidence type="ECO:0000313" key="2">
    <source>
        <dbReference type="EMBL" id="RCW31927.1"/>
    </source>
</evidence>
<name>A0A368USU4_MARNT</name>
<gene>
    <name evidence="2" type="ORF">DET51_110186</name>
    <name evidence="1" type="ORF">DET64_110186</name>
</gene>
<comment type="caution">
    <text evidence="2">The sequence shown here is derived from an EMBL/GenBank/DDBJ whole genome shotgun (WGS) entry which is preliminary data.</text>
</comment>
<organism evidence="2 3">
    <name type="scientific">Marinobacter nauticus</name>
    <name type="common">Marinobacter hydrocarbonoclasticus</name>
    <name type="synonym">Marinobacter aquaeolei</name>
    <dbReference type="NCBI Taxonomy" id="2743"/>
    <lineage>
        <taxon>Bacteria</taxon>
        <taxon>Pseudomonadati</taxon>
        <taxon>Pseudomonadota</taxon>
        <taxon>Gammaproteobacteria</taxon>
        <taxon>Pseudomonadales</taxon>
        <taxon>Marinobacteraceae</taxon>
        <taxon>Marinobacter</taxon>
    </lineage>
</organism>
<dbReference type="Proteomes" id="UP000253065">
    <property type="component" value="Unassembled WGS sequence"/>
</dbReference>
<reference evidence="2 3" key="1">
    <citation type="submission" date="2018-07" db="EMBL/GenBank/DDBJ databases">
        <title>Freshwater and sediment microbial communities from various areas in North America, analyzing microbe dynamics in response to fracking.</title>
        <authorList>
            <person name="Lamendella R."/>
        </authorList>
    </citation>
    <scope>NUCLEOTIDE SEQUENCE [LARGE SCALE GENOMIC DNA]</scope>
    <source>
        <strain evidence="2 3">114E</strain>
        <strain evidence="1 4">114E_o</strain>
    </source>
</reference>
<accession>A0A368USU4</accession>
<dbReference type="GeneID" id="31820074"/>
<protein>
    <recommendedName>
        <fullName evidence="5">SPOR domain-containing protein</fullName>
    </recommendedName>
</protein>
<dbReference type="Proteomes" id="UP000252795">
    <property type="component" value="Unassembled WGS sequence"/>
</dbReference>
<evidence type="ECO:0000313" key="3">
    <source>
        <dbReference type="Proteomes" id="UP000252795"/>
    </source>
</evidence>
<sequence>MKWLAFLLAALNLAVWFVPAWIEPSRYVGVSSGTLPRVSSLKVASETMESLSREESCLRITLGMFEARDDAENVAAGLKHRVGIVEVEKELPPLHWVLIPPQPPEAARAQFRELYLQGVESYIVSRGEYRNAISLGLFESLEAAQSVMAEKKQANLNVVLAKFPRNRLGYALVFEVESMAESEWVQAVEAETGYEFDFVESNACEGVARPGKNP</sequence>
<dbReference type="RefSeq" id="WP_041654546.1">
    <property type="nucleotide sequence ID" value="NZ_CALIOX010000020.1"/>
</dbReference>
<dbReference type="EMBL" id="QPJB01000010">
    <property type="protein sequence ID" value="RCW31927.1"/>
    <property type="molecule type" value="Genomic_DNA"/>
</dbReference>
<dbReference type="AlphaFoldDB" id="A0A368USU4"/>
<evidence type="ECO:0000313" key="1">
    <source>
        <dbReference type="EMBL" id="RBP70542.1"/>
    </source>
</evidence>
<evidence type="ECO:0008006" key="5">
    <source>
        <dbReference type="Google" id="ProtNLM"/>
    </source>
</evidence>
<proteinExistence type="predicted"/>
<dbReference type="EMBL" id="QNSA01000010">
    <property type="protein sequence ID" value="RBP70542.1"/>
    <property type="molecule type" value="Genomic_DNA"/>
</dbReference>
<evidence type="ECO:0000313" key="4">
    <source>
        <dbReference type="Proteomes" id="UP000253065"/>
    </source>
</evidence>